<protein>
    <submittedName>
        <fullName evidence="3">Tetratricopeptide repeat protein</fullName>
    </submittedName>
</protein>
<dbReference type="RefSeq" id="WP_275632858.1">
    <property type="nucleotide sequence ID" value="NZ_JARGYD010000004.1"/>
</dbReference>
<dbReference type="SMART" id="SM00671">
    <property type="entry name" value="SEL1"/>
    <property type="match status" value="8"/>
</dbReference>
<feature type="chain" id="PRO_5046634067" evidence="2">
    <location>
        <begin position="21"/>
        <end position="399"/>
    </location>
</feature>
<dbReference type="SUPFAM" id="SSF81901">
    <property type="entry name" value="HCP-like"/>
    <property type="match status" value="3"/>
</dbReference>
<comment type="caution">
    <text evidence="3">The sequence shown here is derived from an EMBL/GenBank/DDBJ whole genome shotgun (WGS) entry which is preliminary data.</text>
</comment>
<dbReference type="PANTHER" id="PTHR11102:SF160">
    <property type="entry name" value="ERAD-ASSOCIATED E3 UBIQUITIN-PROTEIN LIGASE COMPONENT HRD3"/>
    <property type="match status" value="1"/>
</dbReference>
<dbReference type="Pfam" id="PF08238">
    <property type="entry name" value="Sel1"/>
    <property type="match status" value="8"/>
</dbReference>
<organism evidence="3 4">
    <name type="scientific">Psychromarinibacter halotolerans</name>
    <dbReference type="NCBI Taxonomy" id="1775175"/>
    <lineage>
        <taxon>Bacteria</taxon>
        <taxon>Pseudomonadati</taxon>
        <taxon>Pseudomonadota</taxon>
        <taxon>Alphaproteobacteria</taxon>
        <taxon>Rhodobacterales</taxon>
        <taxon>Paracoccaceae</taxon>
        <taxon>Psychromarinibacter</taxon>
    </lineage>
</organism>
<keyword evidence="2" id="KW-0732">Signal</keyword>
<dbReference type="Proteomes" id="UP001595632">
    <property type="component" value="Unassembled WGS sequence"/>
</dbReference>
<dbReference type="PANTHER" id="PTHR11102">
    <property type="entry name" value="SEL-1-LIKE PROTEIN"/>
    <property type="match status" value="1"/>
</dbReference>
<dbReference type="InterPro" id="IPR050767">
    <property type="entry name" value="Sel1_AlgK"/>
</dbReference>
<evidence type="ECO:0000256" key="1">
    <source>
        <dbReference type="SAM" id="MobiDB-lite"/>
    </source>
</evidence>
<dbReference type="InterPro" id="IPR011990">
    <property type="entry name" value="TPR-like_helical_dom_sf"/>
</dbReference>
<sequence length="399" mass="41489">MIRALLVLLLLTAAPLAAQAQQDLAALQAAAEAGDPQAQYRLAEVYRRGEGVPQNFVRAAEWYAAAADQGLPAAMNALAGLYAGGLGVPNDPARAFDLVTTAAQSGEAEYLHNLAAVTEAGIGTPADPARAADLYAQAAALGWADSAVALALLYQDGRGVPQDIPRAVELYTAPANAGHPRAQNNLGLILSRGEGGVEQDYAAAAEWFRRAAETGLPEAIRNLGVMYENGFGVPLDEIEAQRLYRLAALAPGQSADAEGDATGLALLYDDRLLPPDAGRLEDYAAAASAGDPTAEFLLGYIRASAATSGADYLEAVRLFESAAAKGSAAAMANLGILMFEGRGALQDYVAGYMWLSLAATSGFPGAAATRDELARRMTPDQINAANAAAEQAWADRQRD</sequence>
<reference evidence="4" key="1">
    <citation type="journal article" date="2019" name="Int. J. Syst. Evol. Microbiol.">
        <title>The Global Catalogue of Microorganisms (GCM) 10K type strain sequencing project: providing services to taxonomists for standard genome sequencing and annotation.</title>
        <authorList>
            <consortium name="The Broad Institute Genomics Platform"/>
            <consortium name="The Broad Institute Genome Sequencing Center for Infectious Disease"/>
            <person name="Wu L."/>
            <person name="Ma J."/>
        </authorList>
    </citation>
    <scope>NUCLEOTIDE SEQUENCE [LARGE SCALE GENOMIC DNA]</scope>
    <source>
        <strain evidence="4">KCTC 52366</strain>
    </source>
</reference>
<accession>A0ABV7GQX0</accession>
<feature type="compositionally biased region" description="Low complexity" evidence="1">
    <location>
        <begin position="383"/>
        <end position="392"/>
    </location>
</feature>
<feature type="region of interest" description="Disordered" evidence="1">
    <location>
        <begin position="379"/>
        <end position="399"/>
    </location>
</feature>
<gene>
    <name evidence="3" type="ORF">ACFOGP_09160</name>
</gene>
<keyword evidence="4" id="KW-1185">Reference proteome</keyword>
<proteinExistence type="predicted"/>
<evidence type="ECO:0000256" key="2">
    <source>
        <dbReference type="SAM" id="SignalP"/>
    </source>
</evidence>
<dbReference type="Gene3D" id="1.25.40.10">
    <property type="entry name" value="Tetratricopeptide repeat domain"/>
    <property type="match status" value="3"/>
</dbReference>
<evidence type="ECO:0000313" key="3">
    <source>
        <dbReference type="EMBL" id="MFC3142876.1"/>
    </source>
</evidence>
<dbReference type="EMBL" id="JBHRTB010000010">
    <property type="protein sequence ID" value="MFC3142876.1"/>
    <property type="molecule type" value="Genomic_DNA"/>
</dbReference>
<dbReference type="InterPro" id="IPR006597">
    <property type="entry name" value="Sel1-like"/>
</dbReference>
<feature type="signal peptide" evidence="2">
    <location>
        <begin position="1"/>
        <end position="20"/>
    </location>
</feature>
<evidence type="ECO:0000313" key="4">
    <source>
        <dbReference type="Proteomes" id="UP001595632"/>
    </source>
</evidence>
<name>A0ABV7GQX0_9RHOB</name>